<organism evidence="1 2">
    <name type="scientific">Ligilactobacillus acidipiscis DSM 15836</name>
    <dbReference type="NCBI Taxonomy" id="1423716"/>
    <lineage>
        <taxon>Bacteria</taxon>
        <taxon>Bacillati</taxon>
        <taxon>Bacillota</taxon>
        <taxon>Bacilli</taxon>
        <taxon>Lactobacillales</taxon>
        <taxon>Lactobacillaceae</taxon>
        <taxon>Ligilactobacillus</taxon>
    </lineage>
</organism>
<reference evidence="1 2" key="1">
    <citation type="journal article" date="2015" name="Genome Announc.">
        <title>Expanding the biotechnology potential of lactobacilli through comparative genomics of 213 strains and associated genera.</title>
        <authorList>
            <person name="Sun Z."/>
            <person name="Harris H.M."/>
            <person name="McCann A."/>
            <person name="Guo C."/>
            <person name="Argimon S."/>
            <person name="Zhang W."/>
            <person name="Yang X."/>
            <person name="Jeffery I.B."/>
            <person name="Cooney J.C."/>
            <person name="Kagawa T.F."/>
            <person name="Liu W."/>
            <person name="Song Y."/>
            <person name="Salvetti E."/>
            <person name="Wrobel A."/>
            <person name="Rasinkangas P."/>
            <person name="Parkhill J."/>
            <person name="Rea M.C."/>
            <person name="O'Sullivan O."/>
            <person name="Ritari J."/>
            <person name="Douillard F.P."/>
            <person name="Paul Ross R."/>
            <person name="Yang R."/>
            <person name="Briner A.E."/>
            <person name="Felis G.E."/>
            <person name="de Vos W.M."/>
            <person name="Barrangou R."/>
            <person name="Klaenhammer T.R."/>
            <person name="Caufield P.W."/>
            <person name="Cui Y."/>
            <person name="Zhang H."/>
            <person name="O'Toole P.W."/>
        </authorList>
    </citation>
    <scope>NUCLEOTIDE SEQUENCE [LARGE SCALE GENOMIC DNA]</scope>
    <source>
        <strain evidence="1 2">DSM 15836</strain>
    </source>
</reference>
<comment type="caution">
    <text evidence="1">The sequence shown here is derived from an EMBL/GenBank/DDBJ whole genome shotgun (WGS) entry which is preliminary data.</text>
</comment>
<dbReference type="Pfam" id="PF11236">
    <property type="entry name" value="DUF3037"/>
    <property type="match status" value="1"/>
</dbReference>
<proteinExistence type="predicted"/>
<dbReference type="EMBL" id="AZFI01000002">
    <property type="protein sequence ID" value="KRM31937.1"/>
    <property type="molecule type" value="Genomic_DNA"/>
</dbReference>
<protein>
    <recommendedName>
        <fullName evidence="3">EF-hand domain-containing protein</fullName>
    </recommendedName>
</protein>
<evidence type="ECO:0008006" key="3">
    <source>
        <dbReference type="Google" id="ProtNLM"/>
    </source>
</evidence>
<keyword evidence="2" id="KW-1185">Reference proteome</keyword>
<sequence length="281" mass="32898">MKTMTKQVNIYYSVLQYIPSSIRGEALNVGIAFHIPKFQRSRFVSVRDKRRVAAFDDEWDKDFFDISMEALHEDIDWPTTGKLKKQTLNVDFPKNSLLEKDSSDYLYSKTNYLVNEFKFNNINTLVSNRNEVLEDMESLEKSYLYYDRPKNNRITTNEVKKLLQKSFKGKKAISKPKIEGDFGDKSIIDYKVDDYYVKVTSFDYAKNGIRSKELKSSLYDIQSALSHHDIKKIKVVVNDGYDIDQSQKNIFSVFQKRIDEMNKSFDSNIKVEKLSEVLEKS</sequence>
<accession>A0ABR5PNB9</accession>
<evidence type="ECO:0000313" key="2">
    <source>
        <dbReference type="Proteomes" id="UP000051217"/>
    </source>
</evidence>
<gene>
    <name evidence="1" type="ORF">FC65_GL000847</name>
</gene>
<evidence type="ECO:0000313" key="1">
    <source>
        <dbReference type="EMBL" id="KRM31937.1"/>
    </source>
</evidence>
<dbReference type="InterPro" id="IPR021398">
    <property type="entry name" value="DUF3037"/>
</dbReference>
<name>A0ABR5PNB9_9LACO</name>
<dbReference type="Proteomes" id="UP000051217">
    <property type="component" value="Unassembled WGS sequence"/>
</dbReference>